<evidence type="ECO:0000313" key="2">
    <source>
        <dbReference type="EMBL" id="PKY11746.1"/>
    </source>
</evidence>
<organism evidence="2 3">
    <name type="scientific">Acidithiobacillus marinus</name>
    <dbReference type="NCBI Taxonomy" id="187490"/>
    <lineage>
        <taxon>Bacteria</taxon>
        <taxon>Pseudomonadati</taxon>
        <taxon>Pseudomonadota</taxon>
        <taxon>Acidithiobacillia</taxon>
        <taxon>Acidithiobacillales</taxon>
        <taxon>Acidithiobacillaceae</taxon>
        <taxon>Acidithiobacillus</taxon>
    </lineage>
</organism>
<evidence type="ECO:0000313" key="3">
    <source>
        <dbReference type="Proteomes" id="UP000234329"/>
    </source>
</evidence>
<protein>
    <submittedName>
        <fullName evidence="2">Uncharacterized protein</fullName>
    </submittedName>
</protein>
<evidence type="ECO:0000256" key="1">
    <source>
        <dbReference type="SAM" id="MobiDB-lite"/>
    </source>
</evidence>
<reference evidence="2 3" key="1">
    <citation type="submission" date="2017-03" db="EMBL/GenBank/DDBJ databases">
        <title>Draft genime sequence of the acidophilic sulfur-oxidizing bacterium Acidithiobacillus sp. SH, isolated from seawater.</title>
        <authorList>
            <person name="Sharmin S."/>
            <person name="Tokuhisa M."/>
            <person name="Kanao T."/>
            <person name="Kamimura K."/>
        </authorList>
    </citation>
    <scope>NUCLEOTIDE SEQUENCE [LARGE SCALE GENOMIC DNA]</scope>
    <source>
        <strain evidence="2 3">SH</strain>
    </source>
</reference>
<proteinExistence type="predicted"/>
<keyword evidence="3" id="KW-1185">Reference proteome</keyword>
<dbReference type="Proteomes" id="UP000234329">
    <property type="component" value="Unassembled WGS sequence"/>
</dbReference>
<dbReference type="EMBL" id="MXAV01000007">
    <property type="protein sequence ID" value="PKY11746.1"/>
    <property type="molecule type" value="Genomic_DNA"/>
</dbReference>
<sequence>MSLVNSSLSQYGHEKGFLNIAFASGYARDFRRTDSGGLVGFVQQTRDVSRMVPVEQPASRKKRALHVENEQPTKIIGRIRSRKIVWNNGKRDITDYHAYLDPLEVSSPSIIEMPSSLAWSDAIQNRKETKTDGFNPFAVVEGSHRETTLREAANRVKIAGIVDRVQSIIHENSNSLVGVEVWVRLTANPEALIPVRMVNAAIAQSVRRELRMGRPILIDGKLRARDLKAFDEDGLEVPTGQQVGYIWCRTILNARRGVDILSIPPWIHEIMDRYRQPEQGGQEAGEASDGSASTSAAEQPPAPATRNTSQDVEQEEEDEENPPAGSLADLVDNL</sequence>
<feature type="compositionally biased region" description="Acidic residues" evidence="1">
    <location>
        <begin position="312"/>
        <end position="321"/>
    </location>
</feature>
<dbReference type="OrthoDB" id="5298180at2"/>
<name>A0A2I1DPF5_9PROT</name>
<dbReference type="InParanoid" id="A0A2I1DPF5"/>
<comment type="caution">
    <text evidence="2">The sequence shown here is derived from an EMBL/GenBank/DDBJ whole genome shotgun (WGS) entry which is preliminary data.</text>
</comment>
<dbReference type="RefSeq" id="WP_101536887.1">
    <property type="nucleotide sequence ID" value="NZ_MXAV01000007.1"/>
</dbReference>
<gene>
    <name evidence="2" type="ORF">B1757_02850</name>
</gene>
<accession>A0A2I1DPF5</accession>
<feature type="region of interest" description="Disordered" evidence="1">
    <location>
        <begin position="277"/>
        <end position="334"/>
    </location>
</feature>
<dbReference type="AlphaFoldDB" id="A0A2I1DPF5"/>